<reference evidence="1 2" key="1">
    <citation type="submission" date="2018-08" db="EMBL/GenBank/DDBJ databases">
        <title>Recombination of ecologically and evolutionarily significant loci maintains genetic cohesion in the Pseudomonas syringae species complex.</title>
        <authorList>
            <person name="Dillon M."/>
            <person name="Thakur S."/>
            <person name="Almeida R.N.D."/>
            <person name="Weir B.S."/>
            <person name="Guttman D.S."/>
        </authorList>
    </citation>
    <scope>NUCLEOTIDE SEQUENCE [LARGE SCALE GENOMIC DNA]</scope>
    <source>
        <strain evidence="1 2">ICMP 8902</strain>
    </source>
</reference>
<organism evidence="1 2">
    <name type="scientific">Pseudomonas syringae pv. philadelphi</name>
    <dbReference type="NCBI Taxonomy" id="251706"/>
    <lineage>
        <taxon>Bacteria</taxon>
        <taxon>Pseudomonadati</taxon>
        <taxon>Pseudomonadota</taxon>
        <taxon>Gammaproteobacteria</taxon>
        <taxon>Pseudomonadales</taxon>
        <taxon>Pseudomonadaceae</taxon>
        <taxon>Pseudomonas</taxon>
    </lineage>
</organism>
<accession>A0A3M3YEF7</accession>
<protein>
    <submittedName>
        <fullName evidence="1">Uncharacterized protein</fullName>
    </submittedName>
</protein>
<proteinExistence type="predicted"/>
<gene>
    <name evidence="1" type="ORF">ALQ33_102185</name>
</gene>
<dbReference type="AlphaFoldDB" id="A0A3M3YEF7"/>
<dbReference type="Proteomes" id="UP000279372">
    <property type="component" value="Unassembled WGS sequence"/>
</dbReference>
<dbReference type="EMBL" id="RBQB01000331">
    <property type="protein sequence ID" value="RMO80822.1"/>
    <property type="molecule type" value="Genomic_DNA"/>
</dbReference>
<comment type="caution">
    <text evidence="1">The sequence shown here is derived from an EMBL/GenBank/DDBJ whole genome shotgun (WGS) entry which is preliminary data.</text>
</comment>
<name>A0A3M3YEF7_9PSED</name>
<evidence type="ECO:0000313" key="2">
    <source>
        <dbReference type="Proteomes" id="UP000279372"/>
    </source>
</evidence>
<evidence type="ECO:0000313" key="1">
    <source>
        <dbReference type="EMBL" id="RMO80822.1"/>
    </source>
</evidence>
<sequence length="43" mass="4651">MQQRNFVLSGAIQQARGAPKILIPDGSLSAHTHGSWCKRTGMT</sequence>